<dbReference type="SUPFAM" id="SSF159245">
    <property type="entry name" value="AttH-like"/>
    <property type="match status" value="1"/>
</dbReference>
<dbReference type="InterPro" id="IPR055492">
    <property type="entry name" value="DUF7064"/>
</dbReference>
<name>A0A4S3K2H7_9GAMM</name>
<dbReference type="EMBL" id="SOBT01000009">
    <property type="protein sequence ID" value="TDU28982.1"/>
    <property type="molecule type" value="Genomic_DNA"/>
</dbReference>
<proteinExistence type="predicted"/>
<dbReference type="AlphaFoldDB" id="A0A4S3K2H7"/>
<dbReference type="Pfam" id="PF23212">
    <property type="entry name" value="DUF7064"/>
    <property type="match status" value="1"/>
</dbReference>
<evidence type="ECO:0000313" key="2">
    <source>
        <dbReference type="EMBL" id="TDU28982.1"/>
    </source>
</evidence>
<dbReference type="RefSeq" id="WP_133882493.1">
    <property type="nucleotide sequence ID" value="NZ_MWIN01000018.1"/>
</dbReference>
<keyword evidence="3" id="KW-1185">Reference proteome</keyword>
<organism evidence="2 3">
    <name type="scientific">Panacagrimonas perspica</name>
    <dbReference type="NCBI Taxonomy" id="381431"/>
    <lineage>
        <taxon>Bacteria</taxon>
        <taxon>Pseudomonadati</taxon>
        <taxon>Pseudomonadota</taxon>
        <taxon>Gammaproteobacteria</taxon>
        <taxon>Nevskiales</taxon>
        <taxon>Nevskiaceae</taxon>
        <taxon>Panacagrimonas</taxon>
    </lineage>
</organism>
<evidence type="ECO:0000313" key="3">
    <source>
        <dbReference type="Proteomes" id="UP000295341"/>
    </source>
</evidence>
<gene>
    <name evidence="2" type="ORF">DFR24_3364</name>
</gene>
<comment type="caution">
    <text evidence="2">The sequence shown here is derived from an EMBL/GenBank/DDBJ whole genome shotgun (WGS) entry which is preliminary data.</text>
</comment>
<sequence>MQNPSALTQACRDFPAEHALRHRMTPGGRESLAHMLMFPEHGIAGFIYPTVLTDGNAKGRATLFGPALSSPVHEQIEGPVPDSLNFDDWRAGPLRMAVRKPHETVDLSWSGTRIQFDGRFEALHPPYAFSLHPAGNPPYYGDDRTEQHGRVSAHLSVDGRAVDASGYLIRDHSWGPRIWGLNQHYKWFHATTESCSIHVFEMQSFGRLQLRGFLYRDGRMEHVAKADFEYRFDAQMMHTAVDVTVTDTAGRIARVTSTAFANIQLEFDPMVYLNEAALNLDIDGERGTGWCEFCWNRDYLRFAREHVQRYG</sequence>
<protein>
    <recommendedName>
        <fullName evidence="1">DUF7064 domain-containing protein</fullName>
    </recommendedName>
</protein>
<reference evidence="2 3" key="1">
    <citation type="submission" date="2019-03" db="EMBL/GenBank/DDBJ databases">
        <title>Genomic Encyclopedia of Type Strains, Phase IV (KMG-IV): sequencing the most valuable type-strain genomes for metagenomic binning, comparative biology and taxonomic classification.</title>
        <authorList>
            <person name="Goeker M."/>
        </authorList>
    </citation>
    <scope>NUCLEOTIDE SEQUENCE [LARGE SCALE GENOMIC DNA]</scope>
    <source>
        <strain evidence="2 3">DSM 26377</strain>
    </source>
</reference>
<accession>A0A4S3K2H7</accession>
<dbReference type="OrthoDB" id="115252at2"/>
<feature type="domain" description="DUF7064" evidence="1">
    <location>
        <begin position="179"/>
        <end position="297"/>
    </location>
</feature>
<evidence type="ECO:0000259" key="1">
    <source>
        <dbReference type="Pfam" id="PF23212"/>
    </source>
</evidence>
<dbReference type="Proteomes" id="UP000295341">
    <property type="component" value="Unassembled WGS sequence"/>
</dbReference>